<proteinExistence type="inferred from homology"/>
<gene>
    <name evidence="6" type="ORF">INF35_00740</name>
</gene>
<dbReference type="InterPro" id="IPR036388">
    <property type="entry name" value="WH-like_DNA-bd_sf"/>
</dbReference>
<dbReference type="PANTHER" id="PTHR30419">
    <property type="entry name" value="HTH-TYPE TRANSCRIPTIONAL REGULATOR YBHD"/>
    <property type="match status" value="1"/>
</dbReference>
<evidence type="ECO:0000256" key="2">
    <source>
        <dbReference type="ARBA" id="ARBA00023015"/>
    </source>
</evidence>
<organism evidence="6 7">
    <name type="scientific">Gemmiger gallinarum</name>
    <dbReference type="NCBI Taxonomy" id="2779354"/>
    <lineage>
        <taxon>Bacteria</taxon>
        <taxon>Bacillati</taxon>
        <taxon>Bacillota</taxon>
        <taxon>Clostridia</taxon>
        <taxon>Eubacteriales</taxon>
        <taxon>Gemmiger</taxon>
    </lineage>
</organism>
<sequence length="297" mass="33934">MELRVLQYFLAVAREQSISAAAETLHLSQPTLSRQLKELEQELGKQLMVRGSRRITLTEEGMLLRKRAEEILDLVHKTETEILDSEETISGSVCIGSGETNAVRLLARAAETMRCLYPNVRFQISSGDACDVCESLDKGLIDFGILIGGTDYTYYDYMEIPARDSWGILMRRDAPLALRDSLRPEDLWDKPLILSRQTCDSSDIMQWLQRNQEQLNLVATYNLVYNASLLVDEGLGYAFVLDRLINTTGSNLCFRPLEPPLEVRLYVVWKKYQLFSKPAEKFLEVLKAQFRNEHSSQ</sequence>
<dbReference type="PROSITE" id="PS50931">
    <property type="entry name" value="HTH_LYSR"/>
    <property type="match status" value="1"/>
</dbReference>
<evidence type="ECO:0000256" key="1">
    <source>
        <dbReference type="ARBA" id="ARBA00009437"/>
    </source>
</evidence>
<dbReference type="Gene3D" id="1.10.10.10">
    <property type="entry name" value="Winged helix-like DNA-binding domain superfamily/Winged helix DNA-binding domain"/>
    <property type="match status" value="1"/>
</dbReference>
<evidence type="ECO:0000259" key="5">
    <source>
        <dbReference type="PROSITE" id="PS50931"/>
    </source>
</evidence>
<keyword evidence="4" id="KW-0804">Transcription</keyword>
<dbReference type="InterPro" id="IPR005119">
    <property type="entry name" value="LysR_subst-bd"/>
</dbReference>
<dbReference type="SUPFAM" id="SSF53850">
    <property type="entry name" value="Periplasmic binding protein-like II"/>
    <property type="match status" value="1"/>
</dbReference>
<dbReference type="CDD" id="cd05466">
    <property type="entry name" value="PBP2_LTTR_substrate"/>
    <property type="match status" value="1"/>
</dbReference>
<reference evidence="6 7" key="1">
    <citation type="submission" date="2020-10" db="EMBL/GenBank/DDBJ databases">
        <title>ChiBAC.</title>
        <authorList>
            <person name="Zenner C."/>
            <person name="Hitch T.C.A."/>
            <person name="Clavel T."/>
        </authorList>
    </citation>
    <scope>NUCLEOTIDE SEQUENCE [LARGE SCALE GENOMIC DNA]</scope>
    <source>
        <strain evidence="6 7">DSM 109015</strain>
    </source>
</reference>
<keyword evidence="2" id="KW-0805">Transcription regulation</keyword>
<dbReference type="EMBL" id="JADCKC010000001">
    <property type="protein sequence ID" value="MBE5036333.1"/>
    <property type="molecule type" value="Genomic_DNA"/>
</dbReference>
<dbReference type="InterPro" id="IPR000847">
    <property type="entry name" value="LysR_HTH_N"/>
</dbReference>
<dbReference type="InterPro" id="IPR036390">
    <property type="entry name" value="WH_DNA-bd_sf"/>
</dbReference>
<comment type="similarity">
    <text evidence="1">Belongs to the LysR transcriptional regulatory family.</text>
</comment>
<evidence type="ECO:0000256" key="4">
    <source>
        <dbReference type="ARBA" id="ARBA00023163"/>
    </source>
</evidence>
<evidence type="ECO:0000313" key="7">
    <source>
        <dbReference type="Proteomes" id="UP000768567"/>
    </source>
</evidence>
<dbReference type="PANTHER" id="PTHR30419:SF8">
    <property type="entry name" value="NITROGEN ASSIMILATION TRANSCRIPTIONAL ACTIVATOR-RELATED"/>
    <property type="match status" value="1"/>
</dbReference>
<dbReference type="Pfam" id="PF00126">
    <property type="entry name" value="HTH_1"/>
    <property type="match status" value="1"/>
</dbReference>
<feature type="domain" description="HTH lysR-type" evidence="5">
    <location>
        <begin position="1"/>
        <end position="58"/>
    </location>
</feature>
<keyword evidence="7" id="KW-1185">Reference proteome</keyword>
<dbReference type="PRINTS" id="PR00039">
    <property type="entry name" value="HTHLYSR"/>
</dbReference>
<dbReference type="Pfam" id="PF03466">
    <property type="entry name" value="LysR_substrate"/>
    <property type="match status" value="1"/>
</dbReference>
<evidence type="ECO:0000313" key="6">
    <source>
        <dbReference type="EMBL" id="MBE5036333.1"/>
    </source>
</evidence>
<protein>
    <submittedName>
        <fullName evidence="6">LysR family transcriptional regulator</fullName>
    </submittedName>
</protein>
<keyword evidence="3" id="KW-0238">DNA-binding</keyword>
<dbReference type="RefSeq" id="WP_193499678.1">
    <property type="nucleotide sequence ID" value="NZ_JADCKC010000001.1"/>
</dbReference>
<dbReference type="InterPro" id="IPR050950">
    <property type="entry name" value="HTH-type_LysR_regulators"/>
</dbReference>
<accession>A0ABR9QZM7</accession>
<evidence type="ECO:0000256" key="3">
    <source>
        <dbReference type="ARBA" id="ARBA00023125"/>
    </source>
</evidence>
<name>A0ABR9QZM7_9FIRM</name>
<dbReference type="Proteomes" id="UP000768567">
    <property type="component" value="Unassembled WGS sequence"/>
</dbReference>
<dbReference type="SUPFAM" id="SSF46785">
    <property type="entry name" value="Winged helix' DNA-binding domain"/>
    <property type="match status" value="1"/>
</dbReference>
<comment type="caution">
    <text evidence="6">The sequence shown here is derived from an EMBL/GenBank/DDBJ whole genome shotgun (WGS) entry which is preliminary data.</text>
</comment>
<dbReference type="Gene3D" id="3.40.190.290">
    <property type="match status" value="1"/>
</dbReference>